<dbReference type="GO" id="GO:0016757">
    <property type="term" value="F:glycosyltransferase activity"/>
    <property type="evidence" value="ECO:0007669"/>
    <property type="project" value="UniProtKB-KW"/>
</dbReference>
<comment type="subcellular location">
    <subcellularLocation>
        <location evidence="1">Membrane</location>
        <topology evidence="1">Multi-pass membrane protein</topology>
    </subcellularLocation>
</comment>
<dbReference type="RefSeq" id="WP_074710349.1">
    <property type="nucleotide sequence ID" value="NZ_FNTV01000001.1"/>
</dbReference>
<evidence type="ECO:0000256" key="5">
    <source>
        <dbReference type="ARBA" id="ARBA00022989"/>
    </source>
</evidence>
<organism evidence="9 10">
    <name type="scientific">Arthrobacter alpinus</name>
    <dbReference type="NCBI Taxonomy" id="656366"/>
    <lineage>
        <taxon>Bacteria</taxon>
        <taxon>Bacillati</taxon>
        <taxon>Actinomycetota</taxon>
        <taxon>Actinomycetes</taxon>
        <taxon>Micrococcales</taxon>
        <taxon>Micrococcaceae</taxon>
        <taxon>Arthrobacter</taxon>
    </lineage>
</organism>
<proteinExistence type="inferred from homology"/>
<feature type="transmembrane region" description="Helical" evidence="8">
    <location>
        <begin position="268"/>
        <end position="297"/>
    </location>
</feature>
<keyword evidence="5 8" id="KW-1133">Transmembrane helix</keyword>
<feature type="transmembrane region" description="Helical" evidence="8">
    <location>
        <begin position="112"/>
        <end position="134"/>
    </location>
</feature>
<evidence type="ECO:0000256" key="4">
    <source>
        <dbReference type="ARBA" id="ARBA00022692"/>
    </source>
</evidence>
<sequence length="541" mass="58345">MTSTRVAQPEVKTKVLSKLPFRTGTAASAVWQGFAGSVMLLLGSLGVGWLASSSVLIRNPLFIVARTTPVAVIVATVLLCLGAALMLRGWLRLRQHLVSWDESSAPVLKKALILWVAPMMFALPLFSRDSYAYIGQGRLMQQGLNPYTDGISALNNYFSLGPDTLWTEAPTPYGPLWLWLEHFAVLLPASSPEIALIPFRLACLAGVVLLAIYIPKLAARHGFNPHRALWLVVLNPVVLINFVASVHNDSLMLGLVVAGLYYASSKRAILGILLVTASIAIKPITLIALPFVGLLWAGSQAGWVRKFGIWAATLGISTAVMGIMGAINGLGFGWLAALQTPGTVWIWYAPIGLFSNIVGFVVTLLGGGGASVTDVIQGIGQVASILIVMVLAFWKINLPSSASADAGLTANAGSAFTNPEAHGESQRYSQAVLRRMTWAFAAVVLMAPMIQPWYMLWLVAFFAVTGVKEGWQLRTVLYLTAFFTLIALTDQLSVFPWIPVVLVRSVAIGVGVLSILYVMFWDKKTRGLFVPSREPARSTTA</sequence>
<dbReference type="EMBL" id="FNTV01000001">
    <property type="protein sequence ID" value="SEE06431.1"/>
    <property type="molecule type" value="Genomic_DNA"/>
</dbReference>
<evidence type="ECO:0000313" key="9">
    <source>
        <dbReference type="EMBL" id="SEE06431.1"/>
    </source>
</evidence>
<evidence type="ECO:0000256" key="6">
    <source>
        <dbReference type="ARBA" id="ARBA00023136"/>
    </source>
</evidence>
<gene>
    <name evidence="9" type="ORF">SAMN04489740_0584</name>
</gene>
<feature type="transmembrane region" description="Helical" evidence="8">
    <location>
        <begin position="227"/>
        <end position="248"/>
    </location>
</feature>
<feature type="transmembrane region" description="Helical" evidence="8">
    <location>
        <begin position="29"/>
        <end position="50"/>
    </location>
</feature>
<keyword evidence="6 8" id="KW-0472">Membrane</keyword>
<keyword evidence="3" id="KW-0808">Transferase</keyword>
<evidence type="ECO:0000313" key="10">
    <source>
        <dbReference type="Proteomes" id="UP000182725"/>
    </source>
</evidence>
<dbReference type="Pfam" id="PF26314">
    <property type="entry name" value="MptA_B_family"/>
    <property type="match status" value="1"/>
</dbReference>
<comment type="similarity">
    <text evidence="7">Belongs to the MptA/B family.</text>
</comment>
<feature type="transmembrane region" description="Helical" evidence="8">
    <location>
        <begin position="501"/>
        <end position="520"/>
    </location>
</feature>
<dbReference type="NCBIfam" id="NF038066">
    <property type="entry name" value="MptB"/>
    <property type="match status" value="1"/>
</dbReference>
<evidence type="ECO:0000256" key="3">
    <source>
        <dbReference type="ARBA" id="ARBA00022679"/>
    </source>
</evidence>
<feature type="transmembrane region" description="Helical" evidence="8">
    <location>
        <begin position="194"/>
        <end position="215"/>
    </location>
</feature>
<feature type="transmembrane region" description="Helical" evidence="8">
    <location>
        <begin position="345"/>
        <end position="366"/>
    </location>
</feature>
<evidence type="ECO:0000256" key="1">
    <source>
        <dbReference type="ARBA" id="ARBA00004141"/>
    </source>
</evidence>
<keyword evidence="4 8" id="KW-0812">Transmembrane</keyword>
<evidence type="ECO:0008006" key="11">
    <source>
        <dbReference type="Google" id="ProtNLM"/>
    </source>
</evidence>
<feature type="transmembrane region" description="Helical" evidence="8">
    <location>
        <begin position="70"/>
        <end position="91"/>
    </location>
</feature>
<evidence type="ECO:0000256" key="2">
    <source>
        <dbReference type="ARBA" id="ARBA00022676"/>
    </source>
</evidence>
<protein>
    <recommendedName>
        <fullName evidence="11">Alpha-1,6-mannosyltransferase</fullName>
    </recommendedName>
</protein>
<keyword evidence="2" id="KW-0328">Glycosyltransferase</keyword>
<feature type="transmembrane region" description="Helical" evidence="8">
    <location>
        <begin position="438"/>
        <end position="464"/>
    </location>
</feature>
<dbReference type="InterPro" id="IPR049829">
    <property type="entry name" value="MptA/B-like"/>
</dbReference>
<feature type="transmembrane region" description="Helical" evidence="8">
    <location>
        <begin position="476"/>
        <end position="495"/>
    </location>
</feature>
<reference evidence="9 10" key="1">
    <citation type="submission" date="2016-10" db="EMBL/GenBank/DDBJ databases">
        <authorList>
            <person name="de Groot N.N."/>
        </authorList>
    </citation>
    <scope>NUCLEOTIDE SEQUENCE [LARGE SCALE GENOMIC DNA]</scope>
    <source>
        <strain evidence="9 10">DSM 22274</strain>
    </source>
</reference>
<evidence type="ECO:0000256" key="7">
    <source>
        <dbReference type="ARBA" id="ARBA00043987"/>
    </source>
</evidence>
<accession>A0A1H5FT51</accession>
<name>A0A1H5FT51_9MICC</name>
<feature type="transmembrane region" description="Helical" evidence="8">
    <location>
        <begin position="378"/>
        <end position="396"/>
    </location>
</feature>
<dbReference type="GO" id="GO:0016020">
    <property type="term" value="C:membrane"/>
    <property type="evidence" value="ECO:0007669"/>
    <property type="project" value="UniProtKB-SubCell"/>
</dbReference>
<evidence type="ECO:0000256" key="8">
    <source>
        <dbReference type="SAM" id="Phobius"/>
    </source>
</evidence>
<dbReference type="Proteomes" id="UP000182725">
    <property type="component" value="Unassembled WGS sequence"/>
</dbReference>
<dbReference type="AlphaFoldDB" id="A0A1H5FT51"/>
<feature type="transmembrane region" description="Helical" evidence="8">
    <location>
        <begin position="309"/>
        <end position="333"/>
    </location>
</feature>